<keyword evidence="2" id="KW-1185">Reference proteome</keyword>
<evidence type="ECO:0000313" key="1">
    <source>
        <dbReference type="EMBL" id="OSD06126.1"/>
    </source>
</evidence>
<accession>A0A1Y2IYD3</accession>
<sequence length="164" mass="18399">MSEAEVSHINGSCYHLRRVVVQSARFAMDTQSTDVVNILRGAFRRERSAEVFPSAESQGSHLLSPPQFWCNEIPCLGGSRLGPVMSGCHGHRPGSRRRTCLVFPGPPRPTQRRRRPPIVHCRQQWPLYPIVTILEDTIAKPPSFTPTGISQSFGVKIRVIFRAK</sequence>
<proteinExistence type="predicted"/>
<protein>
    <submittedName>
        <fullName evidence="1">Uncharacterized protein</fullName>
    </submittedName>
</protein>
<dbReference type="Proteomes" id="UP000193067">
    <property type="component" value="Unassembled WGS sequence"/>
</dbReference>
<evidence type="ECO:0000313" key="2">
    <source>
        <dbReference type="Proteomes" id="UP000193067"/>
    </source>
</evidence>
<dbReference type="AlphaFoldDB" id="A0A1Y2IYD3"/>
<name>A0A1Y2IYD3_TRAC3</name>
<dbReference type="EMBL" id="KZ084091">
    <property type="protein sequence ID" value="OSD06126.1"/>
    <property type="molecule type" value="Genomic_DNA"/>
</dbReference>
<organism evidence="1 2">
    <name type="scientific">Trametes coccinea (strain BRFM310)</name>
    <name type="common">Pycnoporus coccineus</name>
    <dbReference type="NCBI Taxonomy" id="1353009"/>
    <lineage>
        <taxon>Eukaryota</taxon>
        <taxon>Fungi</taxon>
        <taxon>Dikarya</taxon>
        <taxon>Basidiomycota</taxon>
        <taxon>Agaricomycotina</taxon>
        <taxon>Agaricomycetes</taxon>
        <taxon>Polyporales</taxon>
        <taxon>Polyporaceae</taxon>
        <taxon>Trametes</taxon>
    </lineage>
</organism>
<gene>
    <name evidence="1" type="ORF">PYCCODRAFT_1080088</name>
</gene>
<reference evidence="1 2" key="1">
    <citation type="journal article" date="2015" name="Biotechnol. Biofuels">
        <title>Enhanced degradation of softwood versus hardwood by the white-rot fungus Pycnoporus coccineus.</title>
        <authorList>
            <person name="Couturier M."/>
            <person name="Navarro D."/>
            <person name="Chevret D."/>
            <person name="Henrissat B."/>
            <person name="Piumi F."/>
            <person name="Ruiz-Duenas F.J."/>
            <person name="Martinez A.T."/>
            <person name="Grigoriev I.V."/>
            <person name="Riley R."/>
            <person name="Lipzen A."/>
            <person name="Berrin J.G."/>
            <person name="Master E.R."/>
            <person name="Rosso M.N."/>
        </authorList>
    </citation>
    <scope>NUCLEOTIDE SEQUENCE [LARGE SCALE GENOMIC DNA]</scope>
    <source>
        <strain evidence="1 2">BRFM310</strain>
    </source>
</reference>